<keyword evidence="4" id="KW-1185">Reference proteome</keyword>
<dbReference type="PANTHER" id="PTHR13336:SF3">
    <property type="entry name" value="OCIA DOMAIN-CONTAINING PROTEIN 1"/>
    <property type="match status" value="1"/>
</dbReference>
<accession>A0AAV2P3R3</accession>
<dbReference type="EMBL" id="OZ034830">
    <property type="protein sequence ID" value="CAL1686536.1"/>
    <property type="molecule type" value="Genomic_DNA"/>
</dbReference>
<keyword evidence="2" id="KW-0472">Membrane</keyword>
<dbReference type="AlphaFoldDB" id="A0AAV2P3R3"/>
<feature type="transmembrane region" description="Helical" evidence="2">
    <location>
        <begin position="69"/>
        <end position="94"/>
    </location>
</feature>
<dbReference type="GO" id="GO:0005768">
    <property type="term" value="C:endosome"/>
    <property type="evidence" value="ECO:0007669"/>
    <property type="project" value="TreeGrafter"/>
</dbReference>
<evidence type="ECO:0000313" key="4">
    <source>
        <dbReference type="Proteomes" id="UP001497644"/>
    </source>
</evidence>
<reference evidence="3" key="1">
    <citation type="submission" date="2024-04" db="EMBL/GenBank/DDBJ databases">
        <authorList>
            <consortium name="Molecular Ecology Group"/>
        </authorList>
    </citation>
    <scope>NUCLEOTIDE SEQUENCE</scope>
</reference>
<organism evidence="3 4">
    <name type="scientific">Lasius platythorax</name>
    <dbReference type="NCBI Taxonomy" id="488582"/>
    <lineage>
        <taxon>Eukaryota</taxon>
        <taxon>Metazoa</taxon>
        <taxon>Ecdysozoa</taxon>
        <taxon>Arthropoda</taxon>
        <taxon>Hexapoda</taxon>
        <taxon>Insecta</taxon>
        <taxon>Pterygota</taxon>
        <taxon>Neoptera</taxon>
        <taxon>Endopterygota</taxon>
        <taxon>Hymenoptera</taxon>
        <taxon>Apocrita</taxon>
        <taxon>Aculeata</taxon>
        <taxon>Formicoidea</taxon>
        <taxon>Formicidae</taxon>
        <taxon>Formicinae</taxon>
        <taxon>Lasius</taxon>
        <taxon>Lasius</taxon>
    </lineage>
</organism>
<feature type="transmembrane region" description="Helical" evidence="2">
    <location>
        <begin position="39"/>
        <end position="57"/>
    </location>
</feature>
<protein>
    <recommendedName>
        <fullName evidence="5">OCIA domain-containing protein 1</fullName>
    </recommendedName>
</protein>
<feature type="compositionally biased region" description="Polar residues" evidence="1">
    <location>
        <begin position="218"/>
        <end position="238"/>
    </location>
</feature>
<dbReference type="PANTHER" id="PTHR13336">
    <property type="entry name" value="OVARIAN CARCINOMA IMMUNOREACTIVE ANTIGEN"/>
    <property type="match status" value="1"/>
</dbReference>
<evidence type="ECO:0000256" key="2">
    <source>
        <dbReference type="SAM" id="Phobius"/>
    </source>
</evidence>
<evidence type="ECO:0000256" key="1">
    <source>
        <dbReference type="SAM" id="MobiDB-lite"/>
    </source>
</evidence>
<feature type="region of interest" description="Disordered" evidence="1">
    <location>
        <begin position="202"/>
        <end position="245"/>
    </location>
</feature>
<dbReference type="Proteomes" id="UP001497644">
    <property type="component" value="Chromosome 7"/>
</dbReference>
<name>A0AAV2P3R3_9HYME</name>
<dbReference type="InterPro" id="IPR040187">
    <property type="entry name" value="OCAD1/2"/>
</dbReference>
<keyword evidence="2" id="KW-0812">Transmembrane</keyword>
<evidence type="ECO:0000313" key="3">
    <source>
        <dbReference type="EMBL" id="CAL1686536.1"/>
    </source>
</evidence>
<sequence>MTSTVTDVQKRNCGNYQQTQRVTVLTPEELKAWQTCMRGSSFIMPGLAGAAIAYGALRITPFRAKAKYAAVVGGLLGLITGRIAIADICLAKVASLPNSTLRDRLKEAGYNLPTYSRPMREGQYQDFQPLDVQSEIQGSEESSTRVVFNDYPLMDTYDTYSGLNDNDFHVSEDTDLTEPVNLQKGVSYDELRHKNRDEFYKKNKQWYTPRSPERPPSANETNQQVPTASSTPPMQQKTKYGDVWG</sequence>
<keyword evidence="2" id="KW-1133">Transmembrane helix</keyword>
<proteinExistence type="predicted"/>
<evidence type="ECO:0008006" key="5">
    <source>
        <dbReference type="Google" id="ProtNLM"/>
    </source>
</evidence>
<gene>
    <name evidence="3" type="ORF">LPLAT_LOCUS11902</name>
</gene>